<dbReference type="EMBL" id="QXFT01000430">
    <property type="protein sequence ID" value="KAE9344173.1"/>
    <property type="molecule type" value="Genomic_DNA"/>
</dbReference>
<gene>
    <name evidence="1" type="ORF">PR003_g8599</name>
</gene>
<comment type="caution">
    <text evidence="1">The sequence shown here is derived from an EMBL/GenBank/DDBJ whole genome shotgun (WGS) entry which is preliminary data.</text>
</comment>
<name>A0A6A4FJ08_9STRA</name>
<dbReference type="InterPro" id="IPR053164">
    <property type="entry name" value="IS1016-like_transposase"/>
</dbReference>
<organism evidence="1 2">
    <name type="scientific">Phytophthora rubi</name>
    <dbReference type="NCBI Taxonomy" id="129364"/>
    <lineage>
        <taxon>Eukaryota</taxon>
        <taxon>Sar</taxon>
        <taxon>Stramenopiles</taxon>
        <taxon>Oomycota</taxon>
        <taxon>Peronosporomycetes</taxon>
        <taxon>Peronosporales</taxon>
        <taxon>Peronosporaceae</taxon>
        <taxon>Phytophthora</taxon>
    </lineage>
</organism>
<proteinExistence type="predicted"/>
<evidence type="ECO:0000313" key="2">
    <source>
        <dbReference type="Proteomes" id="UP000434957"/>
    </source>
</evidence>
<dbReference type="PANTHER" id="PTHR47163">
    <property type="entry name" value="DDE_TNP_IS1595 DOMAIN-CONTAINING PROTEIN"/>
    <property type="match status" value="1"/>
</dbReference>
<dbReference type="AlphaFoldDB" id="A0A6A4FJ08"/>
<dbReference type="PANTHER" id="PTHR47163:SF2">
    <property type="entry name" value="SI:DKEY-17M8.2"/>
    <property type="match status" value="1"/>
</dbReference>
<keyword evidence="2" id="KW-1185">Reference proteome</keyword>
<reference evidence="1 2" key="1">
    <citation type="submission" date="2018-08" db="EMBL/GenBank/DDBJ databases">
        <title>Genomic investigation of the strawberry pathogen Phytophthora fragariae indicates pathogenicity is determined by transcriptional variation in three key races.</title>
        <authorList>
            <person name="Adams T.M."/>
            <person name="Armitage A.D."/>
            <person name="Sobczyk M.K."/>
            <person name="Bates H.J."/>
            <person name="Dunwell J.M."/>
            <person name="Nellist C.F."/>
            <person name="Harrison R.J."/>
        </authorList>
    </citation>
    <scope>NUCLEOTIDE SEQUENCE [LARGE SCALE GENOMIC DNA]</scope>
    <source>
        <strain evidence="1 2">SCRP333</strain>
    </source>
</reference>
<dbReference type="Proteomes" id="UP000434957">
    <property type="component" value="Unassembled WGS sequence"/>
</dbReference>
<evidence type="ECO:0000313" key="1">
    <source>
        <dbReference type="EMBL" id="KAE9344173.1"/>
    </source>
</evidence>
<sequence length="91" mass="10802">MPDQFTSHVSTSLLHTLENNPMLKSTRYTHKWVNHSKHFVDPVTGACTDRIEDTWKVRMKHKLKKMRGIDKDPPPSSLNEYLWRSWYFDGT</sequence>
<protein>
    <submittedName>
        <fullName evidence="1">Uncharacterized protein</fullName>
    </submittedName>
</protein>
<accession>A0A6A4FJ08</accession>